<dbReference type="InterPro" id="IPR001938">
    <property type="entry name" value="Thaumatin"/>
</dbReference>
<feature type="signal peptide" evidence="4">
    <location>
        <begin position="1"/>
        <end position="20"/>
    </location>
</feature>
<feature type="disulfide bond" evidence="3">
    <location>
        <begin position="188"/>
        <end position="198"/>
    </location>
</feature>
<keyword evidence="2 3" id="KW-1015">Disulfide bond</keyword>
<feature type="disulfide bond" evidence="3">
    <location>
        <begin position="151"/>
        <end position="211"/>
    </location>
</feature>
<dbReference type="PROSITE" id="PS51367">
    <property type="entry name" value="THAUMATIN_2"/>
    <property type="match status" value="1"/>
</dbReference>
<sequence length="240" mass="25464">MEHQVFSIFLLALMVQGTFCATFTFKNNCQYTVWPATLTGGGQPQLSSTGFQLITGANQSINTPAGWSGRFWARTGCTDKGRFTCTTADCGSGQLGCNGAAGAPPASLAEFTLNGGGSHNQDFYDISLVDGFNLPMSVTPLGRSSCKSTACGANINSVCPPVLSLKSDGRTISCKSACVAFNQPQYCCSGEFATPDKCHPTNYSRIFKNACPQAYSYAYDDRSSTFTCSSGANYIITFCP</sequence>
<dbReference type="Proteomes" id="UP000554482">
    <property type="component" value="Unassembled WGS sequence"/>
</dbReference>
<dbReference type="AlphaFoldDB" id="A0A7J6UVL6"/>
<dbReference type="OrthoDB" id="430315at2759"/>
<reference evidence="5 6" key="1">
    <citation type="submission" date="2020-06" db="EMBL/GenBank/DDBJ databases">
        <title>Transcriptomic and genomic resources for Thalictrum thalictroides and T. hernandezii: Facilitating candidate gene discovery in an emerging model plant lineage.</title>
        <authorList>
            <person name="Arias T."/>
            <person name="Riano-Pachon D.M."/>
            <person name="Di Stilio V.S."/>
        </authorList>
    </citation>
    <scope>NUCLEOTIDE SEQUENCE [LARGE SCALE GENOMIC DNA]</scope>
    <source>
        <strain evidence="6">cv. WT478/WT964</strain>
        <tissue evidence="5">Leaves</tissue>
    </source>
</reference>
<accession>A0A7J6UVL6</accession>
<keyword evidence="4" id="KW-0732">Signal</keyword>
<proteinExistence type="inferred from homology"/>
<keyword evidence="6" id="KW-1185">Reference proteome</keyword>
<dbReference type="PROSITE" id="PS00316">
    <property type="entry name" value="THAUMATIN_1"/>
    <property type="match status" value="1"/>
</dbReference>
<gene>
    <name evidence="5" type="ORF">FRX31_033768</name>
</gene>
<evidence type="ECO:0000256" key="2">
    <source>
        <dbReference type="ARBA" id="ARBA00023157"/>
    </source>
</evidence>
<feature type="chain" id="PRO_5029684062" evidence="4">
    <location>
        <begin position="21"/>
        <end position="240"/>
    </location>
</feature>
<dbReference type="EMBL" id="JABWDY010042447">
    <property type="protein sequence ID" value="KAF5176644.1"/>
    <property type="molecule type" value="Genomic_DNA"/>
</dbReference>
<protein>
    <submittedName>
        <fullName evidence="5">Thaumatin</fullName>
    </submittedName>
</protein>
<feature type="disulfide bond" evidence="3">
    <location>
        <begin position="159"/>
        <end position="174"/>
    </location>
</feature>
<feature type="disulfide bond" evidence="3">
    <location>
        <begin position="29"/>
        <end position="239"/>
    </location>
</feature>
<dbReference type="PRINTS" id="PR00347">
    <property type="entry name" value="THAUMATIN"/>
</dbReference>
<dbReference type="PANTHER" id="PTHR31048">
    <property type="entry name" value="OS03G0233200 PROTEIN"/>
    <property type="match status" value="1"/>
</dbReference>
<feature type="disulfide bond" evidence="3">
    <location>
        <begin position="178"/>
        <end position="187"/>
    </location>
</feature>
<dbReference type="SMART" id="SM00205">
    <property type="entry name" value="THN"/>
    <property type="match status" value="1"/>
</dbReference>
<dbReference type="Pfam" id="PF00314">
    <property type="entry name" value="Thaumatin"/>
    <property type="match status" value="1"/>
</dbReference>
<comment type="similarity">
    <text evidence="1">Belongs to the thaumatin family.</text>
</comment>
<evidence type="ECO:0000256" key="3">
    <source>
        <dbReference type="PIRSR" id="PIRSR002703-1"/>
    </source>
</evidence>
<feature type="disulfide bond" evidence="3">
    <location>
        <begin position="90"/>
        <end position="97"/>
    </location>
</feature>
<name>A0A7J6UVL6_THATH</name>
<dbReference type="PIRSF" id="PIRSF002703">
    <property type="entry name" value="Thaumatin"/>
    <property type="match status" value="1"/>
</dbReference>
<evidence type="ECO:0000313" key="6">
    <source>
        <dbReference type="Proteomes" id="UP000554482"/>
    </source>
</evidence>
<dbReference type="CDD" id="cd09218">
    <property type="entry name" value="TLP-PA"/>
    <property type="match status" value="1"/>
</dbReference>
<evidence type="ECO:0000313" key="5">
    <source>
        <dbReference type="EMBL" id="KAF5176644.1"/>
    </source>
</evidence>
<organism evidence="5 6">
    <name type="scientific">Thalictrum thalictroides</name>
    <name type="common">Rue-anemone</name>
    <name type="synonym">Anemone thalictroides</name>
    <dbReference type="NCBI Taxonomy" id="46969"/>
    <lineage>
        <taxon>Eukaryota</taxon>
        <taxon>Viridiplantae</taxon>
        <taxon>Streptophyta</taxon>
        <taxon>Embryophyta</taxon>
        <taxon>Tracheophyta</taxon>
        <taxon>Spermatophyta</taxon>
        <taxon>Magnoliopsida</taxon>
        <taxon>Ranunculales</taxon>
        <taxon>Ranunculaceae</taxon>
        <taxon>Thalictroideae</taxon>
        <taxon>Thalictrum</taxon>
    </lineage>
</organism>
<comment type="caution">
    <text evidence="5">The sequence shown here is derived from an EMBL/GenBank/DDBJ whole genome shotgun (WGS) entry which is preliminary data.</text>
</comment>
<dbReference type="FunFam" id="2.60.110.10:FF:000002">
    <property type="entry name" value="Thaumatin-like protein 1a"/>
    <property type="match status" value="1"/>
</dbReference>
<dbReference type="SUPFAM" id="SSF49870">
    <property type="entry name" value="Osmotin, thaumatin-like protein"/>
    <property type="match status" value="1"/>
</dbReference>
<dbReference type="InterPro" id="IPR017949">
    <property type="entry name" value="Thaumatin_CS"/>
</dbReference>
<dbReference type="Gene3D" id="2.60.110.10">
    <property type="entry name" value="Thaumatin"/>
    <property type="match status" value="1"/>
</dbReference>
<feature type="disulfide bond" evidence="3">
    <location>
        <begin position="77"/>
        <end position="85"/>
    </location>
</feature>
<feature type="disulfide bond" evidence="3">
    <location>
        <begin position="146"/>
        <end position="228"/>
    </location>
</feature>
<evidence type="ECO:0000256" key="1">
    <source>
        <dbReference type="ARBA" id="ARBA00010607"/>
    </source>
</evidence>
<evidence type="ECO:0000256" key="4">
    <source>
        <dbReference type="SAM" id="SignalP"/>
    </source>
</evidence>
<dbReference type="InterPro" id="IPR037176">
    <property type="entry name" value="Osmotin/thaumatin-like_sf"/>
</dbReference>